<evidence type="ECO:0000313" key="8">
    <source>
        <dbReference type="Proteomes" id="UP000239326"/>
    </source>
</evidence>
<dbReference type="EMBL" id="CP027669">
    <property type="protein sequence ID" value="AVO41689.1"/>
    <property type="molecule type" value="Genomic_DNA"/>
</dbReference>
<gene>
    <name evidence="7" type="ORF">C6571_10700</name>
</gene>
<dbReference type="SMART" id="SM00388">
    <property type="entry name" value="HisKA"/>
    <property type="match status" value="1"/>
</dbReference>
<evidence type="ECO:0000256" key="5">
    <source>
        <dbReference type="ARBA" id="ARBA00022777"/>
    </source>
</evidence>
<dbReference type="EC" id="2.7.13.3" evidence="2"/>
<dbReference type="InterPro" id="IPR036890">
    <property type="entry name" value="HATPase_C_sf"/>
</dbReference>
<keyword evidence="4" id="KW-0808">Transferase</keyword>
<dbReference type="Proteomes" id="UP000239326">
    <property type="component" value="Chromosome"/>
</dbReference>
<dbReference type="GO" id="GO:0007234">
    <property type="term" value="P:osmosensory signaling via phosphorelay pathway"/>
    <property type="evidence" value="ECO:0007669"/>
    <property type="project" value="TreeGrafter"/>
</dbReference>
<dbReference type="PANTHER" id="PTHR42878">
    <property type="entry name" value="TWO-COMPONENT HISTIDINE KINASE"/>
    <property type="match status" value="1"/>
</dbReference>
<proteinExistence type="predicted"/>
<dbReference type="AlphaFoldDB" id="A0A2S0N0M6"/>
<keyword evidence="5 7" id="KW-0418">Kinase</keyword>
<comment type="catalytic activity">
    <reaction evidence="1">
        <text>ATP + protein L-histidine = ADP + protein N-phospho-L-histidine.</text>
        <dbReference type="EC" id="2.7.13.3"/>
    </reaction>
</comment>
<dbReference type="PRINTS" id="PR00344">
    <property type="entry name" value="BCTRLSENSOR"/>
</dbReference>
<dbReference type="RefSeq" id="WP_106446666.1">
    <property type="nucleotide sequence ID" value="NZ_CP027669.1"/>
</dbReference>
<sequence>MVSTAPEGFSFVTALGGAPVQGTEEAQGMQELARLRTAHQDLLRAISHDLRAPVRHITAFTPLLREIVEPAALLAAERAEALEFLATIEQAGQRMGRMIDGLLALSRIQAAALRVEAVDLDRLLPQVVDELTPSAAGRSMDWRLGPGLGVVQADEALLRQLIKELLANAIKFTRNTPAPCIAVRAVRSGDGDGIGAWTLQVQDNGAGFDGAQAHGLFGLFQRLHPEREFEGVGAGLAIVRAVAQRHGGSVSAQAAPGAGCTVEVVWSA</sequence>
<keyword evidence="3" id="KW-0597">Phosphoprotein</keyword>
<evidence type="ECO:0000256" key="2">
    <source>
        <dbReference type="ARBA" id="ARBA00012438"/>
    </source>
</evidence>
<dbReference type="Gene3D" id="1.10.287.130">
    <property type="match status" value="1"/>
</dbReference>
<evidence type="ECO:0000256" key="4">
    <source>
        <dbReference type="ARBA" id="ARBA00022679"/>
    </source>
</evidence>
<dbReference type="InterPro" id="IPR050351">
    <property type="entry name" value="BphY/WalK/GraS-like"/>
</dbReference>
<dbReference type="PANTHER" id="PTHR42878:SF15">
    <property type="entry name" value="BACTERIOPHYTOCHROME"/>
    <property type="match status" value="1"/>
</dbReference>
<evidence type="ECO:0000256" key="1">
    <source>
        <dbReference type="ARBA" id="ARBA00000085"/>
    </source>
</evidence>
<dbReference type="InterPro" id="IPR003594">
    <property type="entry name" value="HATPase_dom"/>
</dbReference>
<dbReference type="PROSITE" id="PS50109">
    <property type="entry name" value="HIS_KIN"/>
    <property type="match status" value="1"/>
</dbReference>
<protein>
    <recommendedName>
        <fullName evidence="2">histidine kinase</fullName>
        <ecNumber evidence="2">2.7.13.3</ecNumber>
    </recommendedName>
</protein>
<dbReference type="SUPFAM" id="SSF55874">
    <property type="entry name" value="ATPase domain of HSP90 chaperone/DNA topoisomerase II/histidine kinase"/>
    <property type="match status" value="1"/>
</dbReference>
<organism evidence="7 8">
    <name type="scientific">Simplicispira suum</name>
    <dbReference type="NCBI Taxonomy" id="2109915"/>
    <lineage>
        <taxon>Bacteria</taxon>
        <taxon>Pseudomonadati</taxon>
        <taxon>Pseudomonadota</taxon>
        <taxon>Betaproteobacteria</taxon>
        <taxon>Burkholderiales</taxon>
        <taxon>Comamonadaceae</taxon>
        <taxon>Simplicispira</taxon>
    </lineage>
</organism>
<dbReference type="InterPro" id="IPR004358">
    <property type="entry name" value="Sig_transdc_His_kin-like_C"/>
</dbReference>
<dbReference type="GO" id="GO:0000155">
    <property type="term" value="F:phosphorelay sensor kinase activity"/>
    <property type="evidence" value="ECO:0007669"/>
    <property type="project" value="InterPro"/>
</dbReference>
<dbReference type="GO" id="GO:0030295">
    <property type="term" value="F:protein kinase activator activity"/>
    <property type="evidence" value="ECO:0007669"/>
    <property type="project" value="TreeGrafter"/>
</dbReference>
<evidence type="ECO:0000259" key="6">
    <source>
        <dbReference type="PROSITE" id="PS50109"/>
    </source>
</evidence>
<dbReference type="KEGG" id="simp:C6571_10700"/>
<keyword evidence="8" id="KW-1185">Reference proteome</keyword>
<evidence type="ECO:0000313" key="7">
    <source>
        <dbReference type="EMBL" id="AVO41689.1"/>
    </source>
</evidence>
<dbReference type="InterPro" id="IPR036097">
    <property type="entry name" value="HisK_dim/P_sf"/>
</dbReference>
<feature type="domain" description="Histidine kinase" evidence="6">
    <location>
        <begin position="45"/>
        <end position="268"/>
    </location>
</feature>
<dbReference type="CDD" id="cd00082">
    <property type="entry name" value="HisKA"/>
    <property type="match status" value="1"/>
</dbReference>
<dbReference type="Gene3D" id="3.30.565.10">
    <property type="entry name" value="Histidine kinase-like ATPase, C-terminal domain"/>
    <property type="match status" value="1"/>
</dbReference>
<dbReference type="Pfam" id="PF02518">
    <property type="entry name" value="HATPase_c"/>
    <property type="match status" value="1"/>
</dbReference>
<name>A0A2S0N0M6_9BURK</name>
<accession>A0A2S0N0M6</accession>
<reference evidence="7 8" key="1">
    <citation type="submission" date="2018-03" db="EMBL/GenBank/DDBJ databases">
        <title>Genome sequencing of Simplicispira sp.</title>
        <authorList>
            <person name="Kim S.-J."/>
            <person name="Heo J."/>
            <person name="Kwon S.-W."/>
        </authorList>
    </citation>
    <scope>NUCLEOTIDE SEQUENCE [LARGE SCALE GENOMIC DNA]</scope>
    <source>
        <strain evidence="7 8">SC1-8</strain>
    </source>
</reference>
<dbReference type="SMART" id="SM00387">
    <property type="entry name" value="HATPase_c"/>
    <property type="match status" value="1"/>
</dbReference>
<dbReference type="InterPro" id="IPR005467">
    <property type="entry name" value="His_kinase_dom"/>
</dbReference>
<evidence type="ECO:0000256" key="3">
    <source>
        <dbReference type="ARBA" id="ARBA00022553"/>
    </source>
</evidence>
<dbReference type="SUPFAM" id="SSF47384">
    <property type="entry name" value="Homodimeric domain of signal transducing histidine kinase"/>
    <property type="match status" value="1"/>
</dbReference>
<dbReference type="Pfam" id="PF00512">
    <property type="entry name" value="HisKA"/>
    <property type="match status" value="1"/>
</dbReference>
<dbReference type="GO" id="GO:0000156">
    <property type="term" value="F:phosphorelay response regulator activity"/>
    <property type="evidence" value="ECO:0007669"/>
    <property type="project" value="TreeGrafter"/>
</dbReference>
<dbReference type="InterPro" id="IPR003661">
    <property type="entry name" value="HisK_dim/P_dom"/>
</dbReference>
<dbReference type="OrthoDB" id="9808408at2"/>